<dbReference type="PANTHER" id="PTHR12390">
    <property type="entry name" value="UROPORPHYRINOGEN III SYNTHASE"/>
    <property type="match status" value="1"/>
</dbReference>
<sequence>MVGADGTGPVTQKRRVIFVKTGGSNSNASYEARFGSFYEPVFVGVLRTKVDPVGLEALVRLLLLDRHGEHEHGSEGDEQETRFDGVVLTSARAVHSLQLAIRHMASSANIVPSVLHPDWRHKPFFVVGENTHNALAAMDPLNLFPPPDSLSILGHADAGSGAKLAQYIIAHFAREKSSDPSVHHSPGTDSSGDTIRLLYLTGNHQDSHFADTLANHNHQQHQGPRTTEVPILFELITTQVYTSEPETDPQISPAAEWFMGRTDVSEDDDQDETMIREEMDRELSRLHEPDGDGEVEEGRGERKDWLVFFSPNTARILLENANDLLFKTMRRFHAFGTPLRLRHLRFAAIGNTTAAFLASRFRLNPLVPDSPSPDSLFLAISNFDYPHLEN</sequence>
<evidence type="ECO:0000313" key="4">
    <source>
        <dbReference type="Proteomes" id="UP000235388"/>
    </source>
</evidence>
<feature type="domain" description="Tetrapyrrole biosynthesis uroporphyrinogen III synthase" evidence="1">
    <location>
        <begin position="299"/>
        <end position="377"/>
    </location>
</feature>
<dbReference type="AlphaFoldDB" id="A0A2N5UR03"/>
<dbReference type="GO" id="GO:0006782">
    <property type="term" value="P:protoporphyrinogen IX biosynthetic process"/>
    <property type="evidence" value="ECO:0007669"/>
    <property type="project" value="UniProtKB-UniPathway"/>
</dbReference>
<dbReference type="EMBL" id="PGCJ01000149">
    <property type="protein sequence ID" value="PLW43286.1"/>
    <property type="molecule type" value="Genomic_DNA"/>
</dbReference>
<dbReference type="Proteomes" id="UP000235392">
    <property type="component" value="Unassembled WGS sequence"/>
</dbReference>
<proteinExistence type="predicted"/>
<dbReference type="InterPro" id="IPR039793">
    <property type="entry name" value="UROS/Hem4"/>
</dbReference>
<dbReference type="Proteomes" id="UP000235388">
    <property type="component" value="Unassembled WGS sequence"/>
</dbReference>
<keyword evidence="4" id="KW-1185">Reference proteome</keyword>
<dbReference type="Gene3D" id="3.40.50.10090">
    <property type="match status" value="2"/>
</dbReference>
<reference evidence="4 5" key="1">
    <citation type="submission" date="2017-11" db="EMBL/GenBank/DDBJ databases">
        <title>De novo assembly and phasing of dikaryotic genomes from two isolates of Puccinia coronata f. sp. avenae, the causal agent of oat crown rust.</title>
        <authorList>
            <person name="Miller M.E."/>
            <person name="Zhang Y."/>
            <person name="Omidvar V."/>
            <person name="Sperschneider J."/>
            <person name="Schwessinger B."/>
            <person name="Raley C."/>
            <person name="Palmer J.M."/>
            <person name="Garnica D."/>
            <person name="Upadhyaya N."/>
            <person name="Rathjen J."/>
            <person name="Taylor J.M."/>
            <person name="Park R.F."/>
            <person name="Dodds P.N."/>
            <person name="Hirsch C.D."/>
            <person name="Kianian S.F."/>
            <person name="Figueroa M."/>
        </authorList>
    </citation>
    <scope>NUCLEOTIDE SEQUENCE [LARGE SCALE GENOMIC DNA]</scope>
    <source>
        <strain evidence="3">12NC29</strain>
        <strain evidence="2">12SD80</strain>
    </source>
</reference>
<dbReference type="STRING" id="200324.A0A2N5UR03"/>
<dbReference type="GO" id="GO:0006780">
    <property type="term" value="P:uroporphyrinogen III biosynthetic process"/>
    <property type="evidence" value="ECO:0007669"/>
    <property type="project" value="InterPro"/>
</dbReference>
<accession>A0A2N5UR03</accession>
<dbReference type="GO" id="GO:0005829">
    <property type="term" value="C:cytosol"/>
    <property type="evidence" value="ECO:0007669"/>
    <property type="project" value="TreeGrafter"/>
</dbReference>
<name>A0A2N5UR03_9BASI</name>
<dbReference type="PANTHER" id="PTHR12390:SF0">
    <property type="entry name" value="UROPORPHYRINOGEN-III SYNTHASE"/>
    <property type="match status" value="1"/>
</dbReference>
<evidence type="ECO:0000313" key="3">
    <source>
        <dbReference type="EMBL" id="PLW43286.1"/>
    </source>
</evidence>
<dbReference type="OrthoDB" id="5595751at2759"/>
<dbReference type="InterPro" id="IPR003754">
    <property type="entry name" value="4pyrrol_synth_uPrphyn_synth"/>
</dbReference>
<evidence type="ECO:0000313" key="2">
    <source>
        <dbReference type="EMBL" id="PLW40180.1"/>
    </source>
</evidence>
<dbReference type="Pfam" id="PF02602">
    <property type="entry name" value="HEM4"/>
    <property type="match status" value="1"/>
</dbReference>
<dbReference type="CDD" id="cd06578">
    <property type="entry name" value="HemD"/>
    <property type="match status" value="1"/>
</dbReference>
<evidence type="ECO:0000313" key="5">
    <source>
        <dbReference type="Proteomes" id="UP000235392"/>
    </source>
</evidence>
<protein>
    <recommendedName>
        <fullName evidence="1">Tetrapyrrole biosynthesis uroporphyrinogen III synthase domain-containing protein</fullName>
    </recommendedName>
</protein>
<organism evidence="2 5">
    <name type="scientific">Puccinia coronata f. sp. avenae</name>
    <dbReference type="NCBI Taxonomy" id="200324"/>
    <lineage>
        <taxon>Eukaryota</taxon>
        <taxon>Fungi</taxon>
        <taxon>Dikarya</taxon>
        <taxon>Basidiomycota</taxon>
        <taxon>Pucciniomycotina</taxon>
        <taxon>Pucciniomycetes</taxon>
        <taxon>Pucciniales</taxon>
        <taxon>Pucciniaceae</taxon>
        <taxon>Puccinia</taxon>
    </lineage>
</organism>
<dbReference type="EMBL" id="PGCI01000105">
    <property type="protein sequence ID" value="PLW40180.1"/>
    <property type="molecule type" value="Genomic_DNA"/>
</dbReference>
<comment type="caution">
    <text evidence="2">The sequence shown here is derived from an EMBL/GenBank/DDBJ whole genome shotgun (WGS) entry which is preliminary data.</text>
</comment>
<dbReference type="UniPathway" id="UPA00251">
    <property type="reaction ID" value="UER00320"/>
</dbReference>
<evidence type="ECO:0000259" key="1">
    <source>
        <dbReference type="Pfam" id="PF02602"/>
    </source>
</evidence>
<dbReference type="InterPro" id="IPR036108">
    <property type="entry name" value="4pyrrol_syn_uPrphyn_synt_sf"/>
</dbReference>
<dbReference type="SUPFAM" id="SSF69618">
    <property type="entry name" value="HemD-like"/>
    <property type="match status" value="2"/>
</dbReference>
<gene>
    <name evidence="3" type="ORF">PCANC_17377</name>
    <name evidence="2" type="ORF">PCASD_12270</name>
</gene>
<dbReference type="GO" id="GO:0004852">
    <property type="term" value="F:uroporphyrinogen-III synthase activity"/>
    <property type="evidence" value="ECO:0007669"/>
    <property type="project" value="InterPro"/>
</dbReference>